<feature type="region of interest" description="Disordered" evidence="1">
    <location>
        <begin position="189"/>
        <end position="222"/>
    </location>
</feature>
<feature type="compositionally biased region" description="Low complexity" evidence="1">
    <location>
        <begin position="201"/>
        <end position="215"/>
    </location>
</feature>
<feature type="compositionally biased region" description="Polar residues" evidence="1">
    <location>
        <begin position="123"/>
        <end position="136"/>
    </location>
</feature>
<feature type="compositionally biased region" description="Basic and acidic residues" evidence="1">
    <location>
        <begin position="157"/>
        <end position="167"/>
    </location>
</feature>
<accession>A0ABV4B2H5</accession>
<name>A0ABV4B2H5_9BURK</name>
<dbReference type="RefSeq" id="WP_369460085.1">
    <property type="nucleotide sequence ID" value="NZ_JBGBDC010000004.1"/>
</dbReference>
<gene>
    <name evidence="2" type="ORF">AB7A72_11825</name>
</gene>
<keyword evidence="3" id="KW-1185">Reference proteome</keyword>
<organism evidence="2 3">
    <name type="scientific">Comamonas sediminis</name>
    <dbReference type="NCBI Taxonomy" id="1783360"/>
    <lineage>
        <taxon>Bacteria</taxon>
        <taxon>Pseudomonadati</taxon>
        <taxon>Pseudomonadota</taxon>
        <taxon>Betaproteobacteria</taxon>
        <taxon>Burkholderiales</taxon>
        <taxon>Comamonadaceae</taxon>
        <taxon>Comamonas</taxon>
    </lineage>
</organism>
<dbReference type="Proteomes" id="UP001562178">
    <property type="component" value="Unassembled WGS sequence"/>
</dbReference>
<evidence type="ECO:0000313" key="2">
    <source>
        <dbReference type="EMBL" id="MEY2251693.1"/>
    </source>
</evidence>
<feature type="region of interest" description="Disordered" evidence="1">
    <location>
        <begin position="1"/>
        <end position="170"/>
    </location>
</feature>
<comment type="caution">
    <text evidence="2">The sequence shown here is derived from an EMBL/GenBank/DDBJ whole genome shotgun (WGS) entry which is preliminary data.</text>
</comment>
<sequence>MSTRYFDKQGHGRDDPHGGSDIRHSDGDSGYADPSQGRHGTATNDSGDAERGSFGPYTSSQAQDRSYREQGWGDNRGWNAEYERRENGGRFSASPDWRSGAADPSIAQPDDVYPQYGMRRSSGAGSSDEGSFSGSRHPSGAHSAYGPGQDAPGRQYSQHDQDYHQWRQEQIANLDSDYEAWRGERYQTFSDDFNRWRGSRNRSSTTTTDATAVSDNKSKPSQ</sequence>
<proteinExistence type="predicted"/>
<dbReference type="EMBL" id="JBGBDC010000004">
    <property type="protein sequence ID" value="MEY2251693.1"/>
    <property type="molecule type" value="Genomic_DNA"/>
</dbReference>
<evidence type="ECO:0000313" key="3">
    <source>
        <dbReference type="Proteomes" id="UP001562178"/>
    </source>
</evidence>
<evidence type="ECO:0000256" key="1">
    <source>
        <dbReference type="SAM" id="MobiDB-lite"/>
    </source>
</evidence>
<protein>
    <recommendedName>
        <fullName evidence="4">SWFGD domain-containing protein</fullName>
    </recommendedName>
</protein>
<reference evidence="2 3" key="1">
    <citation type="journal article" date="2016" name="Int. J. Syst. Evol. Microbiol.">
        <title>Description of Comamonas sediminis sp. nov., isolated from lagoon sediments.</title>
        <authorList>
            <person name="Subhash Y."/>
            <person name="Bang J.J."/>
            <person name="You T.H."/>
            <person name="Lee S.S."/>
        </authorList>
    </citation>
    <scope>NUCLEOTIDE SEQUENCE [LARGE SCALE GENOMIC DNA]</scope>
    <source>
        <strain evidence="2 3">JCM 31169</strain>
    </source>
</reference>
<feature type="compositionally biased region" description="Basic and acidic residues" evidence="1">
    <location>
        <begin position="1"/>
        <end position="27"/>
    </location>
</feature>
<evidence type="ECO:0008006" key="4">
    <source>
        <dbReference type="Google" id="ProtNLM"/>
    </source>
</evidence>